<comment type="caution">
    <text evidence="3">The sequence shown here is derived from an EMBL/GenBank/DDBJ whole genome shotgun (WGS) entry which is preliminary data.</text>
</comment>
<accession>A0A0R2CGJ2</accession>
<dbReference type="EMBL" id="AYZE01000014">
    <property type="protein sequence ID" value="KRM90846.1"/>
    <property type="molecule type" value="Genomic_DNA"/>
</dbReference>
<dbReference type="Pfam" id="PF11907">
    <property type="entry name" value="DUF3427"/>
    <property type="match status" value="1"/>
</dbReference>
<dbReference type="GO" id="GO:0003677">
    <property type="term" value="F:DNA binding"/>
    <property type="evidence" value="ECO:0007669"/>
    <property type="project" value="InterPro"/>
</dbReference>
<dbReference type="SMART" id="SM00490">
    <property type="entry name" value="HELICc"/>
    <property type="match status" value="1"/>
</dbReference>
<dbReference type="Pfam" id="PF00271">
    <property type="entry name" value="Helicase_C"/>
    <property type="match status" value="1"/>
</dbReference>
<dbReference type="InterPro" id="IPR006935">
    <property type="entry name" value="Helicase/UvrB_N"/>
</dbReference>
<dbReference type="PANTHER" id="PTHR47396:SF1">
    <property type="entry name" value="ATP-DEPENDENT HELICASE IRC3-RELATED"/>
    <property type="match status" value="1"/>
</dbReference>
<evidence type="ECO:0000259" key="1">
    <source>
        <dbReference type="PROSITE" id="PS51192"/>
    </source>
</evidence>
<dbReference type="InterPro" id="IPR021835">
    <property type="entry name" value="DUF3427"/>
</dbReference>
<evidence type="ECO:0000313" key="4">
    <source>
        <dbReference type="Proteomes" id="UP000051131"/>
    </source>
</evidence>
<dbReference type="Pfam" id="PF04851">
    <property type="entry name" value="ResIII"/>
    <property type="match status" value="1"/>
</dbReference>
<reference evidence="3 4" key="1">
    <citation type="journal article" date="2015" name="Genome Announc.">
        <title>Expanding the biotechnology potential of lactobacilli through comparative genomics of 213 strains and associated genera.</title>
        <authorList>
            <person name="Sun Z."/>
            <person name="Harris H.M."/>
            <person name="McCann A."/>
            <person name="Guo C."/>
            <person name="Argimon S."/>
            <person name="Zhang W."/>
            <person name="Yang X."/>
            <person name="Jeffery I.B."/>
            <person name="Cooney J.C."/>
            <person name="Kagawa T.F."/>
            <person name="Liu W."/>
            <person name="Song Y."/>
            <person name="Salvetti E."/>
            <person name="Wrobel A."/>
            <person name="Rasinkangas P."/>
            <person name="Parkhill J."/>
            <person name="Rea M.C."/>
            <person name="O'Sullivan O."/>
            <person name="Ritari J."/>
            <person name="Douillard F.P."/>
            <person name="Paul Ross R."/>
            <person name="Yang R."/>
            <person name="Briner A.E."/>
            <person name="Felis G.E."/>
            <person name="de Vos W.M."/>
            <person name="Barrangou R."/>
            <person name="Klaenhammer T.R."/>
            <person name="Caufield P.W."/>
            <person name="Cui Y."/>
            <person name="Zhang H."/>
            <person name="O'Toole P.W."/>
        </authorList>
    </citation>
    <scope>NUCLEOTIDE SEQUENCE [LARGE SCALE GENOMIC DNA]</scope>
    <source>
        <strain evidence="3 4">DSM 21116</strain>
    </source>
</reference>
<dbReference type="GO" id="GO:0016787">
    <property type="term" value="F:hydrolase activity"/>
    <property type="evidence" value="ECO:0007669"/>
    <property type="project" value="InterPro"/>
</dbReference>
<proteinExistence type="predicted"/>
<dbReference type="Pfam" id="PF13091">
    <property type="entry name" value="PLDc_2"/>
    <property type="match status" value="1"/>
</dbReference>
<keyword evidence="3" id="KW-0378">Hydrolase</keyword>
<dbReference type="PANTHER" id="PTHR47396">
    <property type="entry name" value="TYPE I RESTRICTION ENZYME ECOKI R PROTEIN"/>
    <property type="match status" value="1"/>
</dbReference>
<dbReference type="PROSITE" id="PS51192">
    <property type="entry name" value="HELICASE_ATP_BIND_1"/>
    <property type="match status" value="1"/>
</dbReference>
<dbReference type="InterPro" id="IPR058403">
    <property type="entry name" value="DUF8090"/>
</dbReference>
<dbReference type="CDD" id="cd18799">
    <property type="entry name" value="SF2_C_EcoAI-like"/>
    <property type="match status" value="1"/>
</dbReference>
<keyword evidence="3" id="KW-0547">Nucleotide-binding</keyword>
<keyword evidence="4" id="KW-1185">Reference proteome</keyword>
<name>A0A0R2CGJ2_9LACO</name>
<dbReference type="SUPFAM" id="SSF56024">
    <property type="entry name" value="Phospholipase D/nuclease"/>
    <property type="match status" value="1"/>
</dbReference>
<dbReference type="Pfam" id="PF26350">
    <property type="entry name" value="DUF8090"/>
    <property type="match status" value="1"/>
</dbReference>
<dbReference type="Gene3D" id="3.30.870.10">
    <property type="entry name" value="Endonuclease Chain A"/>
    <property type="match status" value="1"/>
</dbReference>
<sequence>MDKKSSIAVSTYKGYVDRNGVSRDDVKSFFSIDTEDENLKPTLLSNSNEENVWEKLRYELETCNEFVFAVAFFSEDILVPFKAVMADLNESGIHGRILTSDYLYFNKPKVFRELMKIANVEVRISSKKGFHAKGYIFNHSKESYKTVILGSSNFTGSALLKNYEWNLKFSSYDNSELTTQIFENINETWCKSVVLSEKWINDYQKTFDLLQQTQKREIDKSTSTKEESFDGYTTIKPNKMQKDALVELNNIRKSGEKKSLVISATGTGKTYLGAFDVRQFNPKKFLFIVHREQILKKSMKSFMEVIGGPSSNFGILSGTKNETYAKYLFATEQSLARESNLKQFRVEEFDYILIDEAHRTGAKSYLRILNYFKPKFILGMTATPERTDDFNIFELFDYNIAYEIRLQDALKEEMLVPFQYIGVKDFEVDGKRVDDNSSLKYLASEDRVKYVLDQVNYYGFSGATAKGLIFCSRNEEAQLLAEQLTRMGHPTQSLSGQNKIQEREVVVKKLETGEIEYITSVDIFNEGIDIPCVNQIILLRSTQSSIVFIQQLGRGLRKYNGKDFVTVIDFIGNYKNNYLIPIALTGDKSRNKDIARENVNFQPTIGLSTISFTKVAKERIFESLNNIKLDSLGDLKEAYFELKRMLGRVPMLSDFKKYGSVDPNVFADSKNLKNYYEFLKIVEKYRPLKSELNSKLTMLTKELLNGKRPHELILLNLLLKDKKVTVDRFSNEVKSYGAQINQSVIESTKRVLSLEYFTKTGQKNYGETSIVTYKENSFLLDNIFNDFLKDEVFKKFVLDIVQTGLLNAKDYDFHEVFTRYKRYTRKDVSRLLNFETDCTSTIYGYKVANDCCPIFVTYKKSEEIGDSIKYQDKFLDSKTMKWYSRSNRQIQSKEIQKLIEGVSNLHQKRKIYLFVKKDDAEGLGFYFLGECLIDGRTIVQEELKIDDSTKKPIVSMNLILDKSVQYRRFLDITTSISN</sequence>
<dbReference type="InterPro" id="IPR014001">
    <property type="entry name" value="Helicase_ATP-bd"/>
</dbReference>
<dbReference type="PROSITE" id="PS51194">
    <property type="entry name" value="HELICASE_CTER"/>
    <property type="match status" value="1"/>
</dbReference>
<evidence type="ECO:0000313" key="3">
    <source>
        <dbReference type="EMBL" id="KRM90846.1"/>
    </source>
</evidence>
<dbReference type="Gene3D" id="3.40.50.300">
    <property type="entry name" value="P-loop containing nucleotide triphosphate hydrolases"/>
    <property type="match status" value="2"/>
</dbReference>
<keyword evidence="3" id="KW-0067">ATP-binding</keyword>
<dbReference type="GO" id="GO:0005829">
    <property type="term" value="C:cytosol"/>
    <property type="evidence" value="ECO:0007669"/>
    <property type="project" value="TreeGrafter"/>
</dbReference>
<dbReference type="SMART" id="SM00487">
    <property type="entry name" value="DEXDc"/>
    <property type="match status" value="1"/>
</dbReference>
<feature type="domain" description="Helicase ATP-binding" evidence="1">
    <location>
        <begin position="250"/>
        <end position="402"/>
    </location>
</feature>
<dbReference type="InterPro" id="IPR027417">
    <property type="entry name" value="P-loop_NTPase"/>
</dbReference>
<protein>
    <submittedName>
        <fullName evidence="3">DNA RNA helicase</fullName>
    </submittedName>
</protein>
<dbReference type="InterPro" id="IPR001650">
    <property type="entry name" value="Helicase_C-like"/>
</dbReference>
<keyword evidence="3" id="KW-0347">Helicase</keyword>
<dbReference type="CDD" id="cd18032">
    <property type="entry name" value="DEXHc_RE_I_III_res"/>
    <property type="match status" value="1"/>
</dbReference>
<dbReference type="SUPFAM" id="SSF52540">
    <property type="entry name" value="P-loop containing nucleoside triphosphate hydrolases"/>
    <property type="match status" value="1"/>
</dbReference>
<dbReference type="GO" id="GO:0005524">
    <property type="term" value="F:ATP binding"/>
    <property type="evidence" value="ECO:0007669"/>
    <property type="project" value="InterPro"/>
</dbReference>
<dbReference type="GO" id="GO:0004386">
    <property type="term" value="F:helicase activity"/>
    <property type="evidence" value="ECO:0007669"/>
    <property type="project" value="UniProtKB-KW"/>
</dbReference>
<dbReference type="AlphaFoldDB" id="A0A0R2CGJ2"/>
<dbReference type="PATRIC" id="fig|1423729.3.peg.850"/>
<feature type="domain" description="Helicase C-terminal" evidence="2">
    <location>
        <begin position="451"/>
        <end position="607"/>
    </location>
</feature>
<dbReference type="STRING" id="1423729.FC80_GL000840"/>
<dbReference type="InterPro" id="IPR025202">
    <property type="entry name" value="PLD-like_dom"/>
</dbReference>
<organism evidence="3 4">
    <name type="scientific">Liquorilactobacillus cacaonum DSM 21116</name>
    <dbReference type="NCBI Taxonomy" id="1423729"/>
    <lineage>
        <taxon>Bacteria</taxon>
        <taxon>Bacillati</taxon>
        <taxon>Bacillota</taxon>
        <taxon>Bacilli</taxon>
        <taxon>Lactobacillales</taxon>
        <taxon>Lactobacillaceae</taxon>
        <taxon>Liquorilactobacillus</taxon>
    </lineage>
</organism>
<dbReference type="CDD" id="cd09204">
    <property type="entry name" value="PLDc_N_DEXD_b2"/>
    <property type="match status" value="1"/>
</dbReference>
<gene>
    <name evidence="3" type="ORF">FC80_GL000840</name>
</gene>
<dbReference type="InterPro" id="IPR050742">
    <property type="entry name" value="Helicase_Restrict-Modif_Enz"/>
</dbReference>
<evidence type="ECO:0000259" key="2">
    <source>
        <dbReference type="PROSITE" id="PS51194"/>
    </source>
</evidence>
<dbReference type="Proteomes" id="UP000051131">
    <property type="component" value="Unassembled WGS sequence"/>
</dbReference>